<protein>
    <submittedName>
        <fullName evidence="6">Helix-turn-helix transcriptional regulator</fullName>
    </submittedName>
</protein>
<dbReference type="Pfam" id="PF12833">
    <property type="entry name" value="HTH_18"/>
    <property type="match status" value="1"/>
</dbReference>
<sequence length="281" mass="32371">MTSTPVAQSKVCEKQEEEVSERLLSGIRAHVQCAYYSELGPDWRSEKISDIFARLYFIVGGSGKISLDSGDVALKANHIYLIPSGCRHSHYCDNHIRIYWCHFQLDTHNDIDLFDLIEVPLELSVTQAPNTEHLLTTLCQLNQQTDSWINAERSAYALLALLPFLQRARNRRQQGKAEDYRAVLQFIREHLHQPIKLQTLADIVGQSSEHFSRRFKQQLGLSPVAYATHKRMQYAQLLLRQTNQQVKQIACQCGFDDPYHFSRVFKKHTGVAPLHYRSNYG</sequence>
<gene>
    <name evidence="6" type="ORF">IC617_02580</name>
</gene>
<dbReference type="InterPro" id="IPR009057">
    <property type="entry name" value="Homeodomain-like_sf"/>
</dbReference>
<dbReference type="GO" id="GO:0043565">
    <property type="term" value="F:sequence-specific DNA binding"/>
    <property type="evidence" value="ECO:0007669"/>
    <property type="project" value="InterPro"/>
</dbReference>
<name>A0A8J6QH04_9GAMM</name>
<evidence type="ECO:0000256" key="4">
    <source>
        <dbReference type="ARBA" id="ARBA00023163"/>
    </source>
</evidence>
<evidence type="ECO:0000256" key="2">
    <source>
        <dbReference type="ARBA" id="ARBA00023125"/>
    </source>
</evidence>
<proteinExistence type="predicted"/>
<evidence type="ECO:0000313" key="6">
    <source>
        <dbReference type="EMBL" id="MBD1388302.1"/>
    </source>
</evidence>
<dbReference type="Pfam" id="PF02311">
    <property type="entry name" value="AraC_binding"/>
    <property type="match status" value="1"/>
</dbReference>
<dbReference type="InterPro" id="IPR020449">
    <property type="entry name" value="Tscrpt_reg_AraC-type_HTH"/>
</dbReference>
<dbReference type="InterPro" id="IPR037923">
    <property type="entry name" value="HTH-like"/>
</dbReference>
<evidence type="ECO:0000256" key="1">
    <source>
        <dbReference type="ARBA" id="ARBA00023015"/>
    </source>
</evidence>
<dbReference type="AlphaFoldDB" id="A0A8J6QH04"/>
<feature type="domain" description="HTH araC/xylS-type" evidence="5">
    <location>
        <begin position="181"/>
        <end position="279"/>
    </location>
</feature>
<keyword evidence="4" id="KW-0804">Transcription</keyword>
<dbReference type="InterPro" id="IPR018062">
    <property type="entry name" value="HTH_AraC-typ_CS"/>
</dbReference>
<evidence type="ECO:0000259" key="5">
    <source>
        <dbReference type="PROSITE" id="PS01124"/>
    </source>
</evidence>
<dbReference type="RefSeq" id="WP_191143422.1">
    <property type="nucleotide sequence ID" value="NZ_JACXAF010000003.1"/>
</dbReference>
<dbReference type="PROSITE" id="PS01124">
    <property type="entry name" value="HTH_ARAC_FAMILY_2"/>
    <property type="match status" value="1"/>
</dbReference>
<keyword evidence="7" id="KW-1185">Reference proteome</keyword>
<comment type="caution">
    <text evidence="6">The sequence shown here is derived from an EMBL/GenBank/DDBJ whole genome shotgun (WGS) entry which is preliminary data.</text>
</comment>
<keyword evidence="2" id="KW-0238">DNA-binding</keyword>
<accession>A0A8J6QH04</accession>
<dbReference type="GO" id="GO:0003700">
    <property type="term" value="F:DNA-binding transcription factor activity"/>
    <property type="evidence" value="ECO:0007669"/>
    <property type="project" value="InterPro"/>
</dbReference>
<dbReference type="PANTHER" id="PTHR43280">
    <property type="entry name" value="ARAC-FAMILY TRANSCRIPTIONAL REGULATOR"/>
    <property type="match status" value="1"/>
</dbReference>
<dbReference type="PROSITE" id="PS00041">
    <property type="entry name" value="HTH_ARAC_FAMILY_1"/>
    <property type="match status" value="1"/>
</dbReference>
<dbReference type="SUPFAM" id="SSF46689">
    <property type="entry name" value="Homeodomain-like"/>
    <property type="match status" value="2"/>
</dbReference>
<dbReference type="InterPro" id="IPR003313">
    <property type="entry name" value="AraC-bd"/>
</dbReference>
<dbReference type="Proteomes" id="UP000638014">
    <property type="component" value="Unassembled WGS sequence"/>
</dbReference>
<reference evidence="6" key="1">
    <citation type="submission" date="2020-09" db="EMBL/GenBank/DDBJ databases">
        <title>A novel bacterium of genus Neiella, isolated from South China Sea.</title>
        <authorList>
            <person name="Huang H."/>
            <person name="Mo K."/>
            <person name="Hu Y."/>
        </authorList>
    </citation>
    <scope>NUCLEOTIDE SEQUENCE</scope>
    <source>
        <strain evidence="6">HB171785</strain>
    </source>
</reference>
<dbReference type="SUPFAM" id="SSF51215">
    <property type="entry name" value="Regulatory protein AraC"/>
    <property type="match status" value="1"/>
</dbReference>
<dbReference type="PRINTS" id="PR00032">
    <property type="entry name" value="HTHARAC"/>
</dbReference>
<dbReference type="InterPro" id="IPR014710">
    <property type="entry name" value="RmlC-like_jellyroll"/>
</dbReference>
<dbReference type="Gene3D" id="1.10.10.60">
    <property type="entry name" value="Homeodomain-like"/>
    <property type="match status" value="2"/>
</dbReference>
<keyword evidence="1" id="KW-0805">Transcription regulation</keyword>
<evidence type="ECO:0000256" key="3">
    <source>
        <dbReference type="ARBA" id="ARBA00023159"/>
    </source>
</evidence>
<dbReference type="InterPro" id="IPR018060">
    <property type="entry name" value="HTH_AraC"/>
</dbReference>
<evidence type="ECO:0000313" key="7">
    <source>
        <dbReference type="Proteomes" id="UP000638014"/>
    </source>
</evidence>
<keyword evidence="3" id="KW-0010">Activator</keyword>
<organism evidence="6 7">
    <name type="scientific">Neiella litorisoli</name>
    <dbReference type="NCBI Taxonomy" id="2771431"/>
    <lineage>
        <taxon>Bacteria</taxon>
        <taxon>Pseudomonadati</taxon>
        <taxon>Pseudomonadota</taxon>
        <taxon>Gammaproteobacteria</taxon>
        <taxon>Alteromonadales</taxon>
        <taxon>Echinimonadaceae</taxon>
        <taxon>Neiella</taxon>
    </lineage>
</organism>
<dbReference type="Gene3D" id="2.60.120.10">
    <property type="entry name" value="Jelly Rolls"/>
    <property type="match status" value="1"/>
</dbReference>
<dbReference type="EMBL" id="JACXAF010000003">
    <property type="protein sequence ID" value="MBD1388302.1"/>
    <property type="molecule type" value="Genomic_DNA"/>
</dbReference>
<dbReference type="PANTHER" id="PTHR43280:SF2">
    <property type="entry name" value="HTH-TYPE TRANSCRIPTIONAL REGULATOR EXSA"/>
    <property type="match status" value="1"/>
</dbReference>
<dbReference type="SMART" id="SM00342">
    <property type="entry name" value="HTH_ARAC"/>
    <property type="match status" value="1"/>
</dbReference>